<dbReference type="eggNOG" id="ENOG502RZIN">
    <property type="taxonomic scope" value="Eukaryota"/>
</dbReference>
<dbReference type="VEuPathDB" id="FungiDB:HMPREF1541_08199"/>
<proteinExistence type="predicted"/>
<feature type="domain" description="Methyltransferase type 12" evidence="1">
    <location>
        <begin position="45"/>
        <end position="162"/>
    </location>
</feature>
<protein>
    <recommendedName>
        <fullName evidence="1">Methyltransferase type 12 domain-containing protein</fullName>
    </recommendedName>
</protein>
<dbReference type="InParanoid" id="W2RN92"/>
<dbReference type="InterPro" id="IPR013217">
    <property type="entry name" value="Methyltransf_12"/>
</dbReference>
<dbReference type="AlphaFoldDB" id="W2RN92"/>
<dbReference type="Gene3D" id="3.40.50.150">
    <property type="entry name" value="Vaccinia Virus protein VP39"/>
    <property type="match status" value="1"/>
</dbReference>
<dbReference type="STRING" id="1220924.W2RN92"/>
<keyword evidence="3" id="KW-1185">Reference proteome</keyword>
<evidence type="ECO:0000313" key="3">
    <source>
        <dbReference type="Proteomes" id="UP000030752"/>
    </source>
</evidence>
<organism evidence="2 3">
    <name type="scientific">Cyphellophora europaea (strain CBS 101466)</name>
    <name type="common">Phialophora europaea</name>
    <dbReference type="NCBI Taxonomy" id="1220924"/>
    <lineage>
        <taxon>Eukaryota</taxon>
        <taxon>Fungi</taxon>
        <taxon>Dikarya</taxon>
        <taxon>Ascomycota</taxon>
        <taxon>Pezizomycotina</taxon>
        <taxon>Eurotiomycetes</taxon>
        <taxon>Chaetothyriomycetidae</taxon>
        <taxon>Chaetothyriales</taxon>
        <taxon>Cyphellophoraceae</taxon>
        <taxon>Cyphellophora</taxon>
    </lineage>
</organism>
<gene>
    <name evidence="2" type="ORF">HMPREF1541_08199</name>
</gene>
<dbReference type="GeneID" id="19975538"/>
<dbReference type="OrthoDB" id="66144at2759"/>
<dbReference type="InterPro" id="IPR029063">
    <property type="entry name" value="SAM-dependent_MTases_sf"/>
</dbReference>
<name>W2RN92_CYPE1</name>
<dbReference type="PANTHER" id="PTHR43861:SF1">
    <property type="entry name" value="TRANS-ACONITATE 2-METHYLTRANSFERASE"/>
    <property type="match status" value="1"/>
</dbReference>
<accession>W2RN92</accession>
<evidence type="ECO:0000259" key="1">
    <source>
        <dbReference type="Pfam" id="PF08242"/>
    </source>
</evidence>
<reference evidence="2 3" key="1">
    <citation type="submission" date="2013-03" db="EMBL/GenBank/DDBJ databases">
        <title>The Genome Sequence of Phialophora europaea CBS 101466.</title>
        <authorList>
            <consortium name="The Broad Institute Genomics Platform"/>
            <person name="Cuomo C."/>
            <person name="de Hoog S."/>
            <person name="Gorbushina A."/>
            <person name="Walker B."/>
            <person name="Young S.K."/>
            <person name="Zeng Q."/>
            <person name="Gargeya S."/>
            <person name="Fitzgerald M."/>
            <person name="Haas B."/>
            <person name="Abouelleil A."/>
            <person name="Allen A.W."/>
            <person name="Alvarado L."/>
            <person name="Arachchi H.M."/>
            <person name="Berlin A.M."/>
            <person name="Chapman S.B."/>
            <person name="Gainer-Dewar J."/>
            <person name="Goldberg J."/>
            <person name="Griggs A."/>
            <person name="Gujja S."/>
            <person name="Hansen M."/>
            <person name="Howarth C."/>
            <person name="Imamovic A."/>
            <person name="Ireland A."/>
            <person name="Larimer J."/>
            <person name="McCowan C."/>
            <person name="Murphy C."/>
            <person name="Pearson M."/>
            <person name="Poon T.W."/>
            <person name="Priest M."/>
            <person name="Roberts A."/>
            <person name="Saif S."/>
            <person name="Shea T."/>
            <person name="Sisk P."/>
            <person name="Sykes S."/>
            <person name="Wortman J."/>
            <person name="Nusbaum C."/>
            <person name="Birren B."/>
        </authorList>
    </citation>
    <scope>NUCLEOTIDE SEQUENCE [LARGE SCALE GENOMIC DNA]</scope>
    <source>
        <strain evidence="2 3">CBS 101466</strain>
    </source>
</reference>
<evidence type="ECO:0000313" key="2">
    <source>
        <dbReference type="EMBL" id="ETN37209.1"/>
    </source>
</evidence>
<dbReference type="Proteomes" id="UP000030752">
    <property type="component" value="Unassembled WGS sequence"/>
</dbReference>
<dbReference type="HOGENOM" id="CLU_037990_5_3_1"/>
<dbReference type="CDD" id="cd02440">
    <property type="entry name" value="AdoMet_MTases"/>
    <property type="match status" value="1"/>
</dbReference>
<dbReference type="Pfam" id="PF08242">
    <property type="entry name" value="Methyltransf_12"/>
    <property type="match status" value="1"/>
</dbReference>
<dbReference type="EMBL" id="KB822724">
    <property type="protein sequence ID" value="ETN37209.1"/>
    <property type="molecule type" value="Genomic_DNA"/>
</dbReference>
<dbReference type="RefSeq" id="XP_008720741.1">
    <property type="nucleotide sequence ID" value="XM_008722519.1"/>
</dbReference>
<sequence length="303" mass="32884">MSKDQHAPPPSQWTAAAYSSAAAFVPQLTTKILQLISPQPTDRILDVGCGDGKFTARYLGGVTEVLGVDASASFIDTANAEYGAGSSWARALAAEQSDAKGKGNFRGKVVDCRFLERDAEVAAGGFDKVVSNAALHWILRDEATRKNTLRGCFEALKPDGVFVFEMGGAGNVAEMHTAFVSALVHHTTCGVREAQEVSPWFFPDVQEMRALLEGVGFEVSEGGLELEYRPTKMESSEDGKPNVEGWVRLMGRQFLDRAMEEGKEEEVVREVCEVVGMRGICGRADGRGEMGYVRLRGLARKRG</sequence>
<dbReference type="SUPFAM" id="SSF53335">
    <property type="entry name" value="S-adenosyl-L-methionine-dependent methyltransferases"/>
    <property type="match status" value="1"/>
</dbReference>
<dbReference type="PANTHER" id="PTHR43861">
    <property type="entry name" value="TRANS-ACONITATE 2-METHYLTRANSFERASE-RELATED"/>
    <property type="match status" value="1"/>
</dbReference>